<gene>
    <name evidence="2" type="ORF">GJ744_011378</name>
</gene>
<dbReference type="Gene3D" id="3.40.525.10">
    <property type="entry name" value="CRAL-TRIO lipid binding domain"/>
    <property type="match status" value="1"/>
</dbReference>
<dbReference type="SUPFAM" id="SSF52087">
    <property type="entry name" value="CRAL/TRIO domain"/>
    <property type="match status" value="1"/>
</dbReference>
<dbReference type="PANTHER" id="PTHR45824:SF29">
    <property type="entry name" value="GH16843P"/>
    <property type="match status" value="1"/>
</dbReference>
<dbReference type="Pfam" id="PF03765">
    <property type="entry name" value="CRAL_TRIO_N"/>
    <property type="match status" value="1"/>
</dbReference>
<dbReference type="PROSITE" id="PS50191">
    <property type="entry name" value="CRAL_TRIO"/>
    <property type="match status" value="1"/>
</dbReference>
<dbReference type="SMART" id="SM01100">
    <property type="entry name" value="CRAL_TRIO_N"/>
    <property type="match status" value="1"/>
</dbReference>
<protein>
    <recommendedName>
        <fullName evidence="1">CRAL-TRIO domain-containing protein</fullName>
    </recommendedName>
</protein>
<evidence type="ECO:0000313" key="2">
    <source>
        <dbReference type="EMBL" id="KAF7506766.1"/>
    </source>
</evidence>
<dbReference type="Pfam" id="PF00650">
    <property type="entry name" value="CRAL_TRIO"/>
    <property type="match status" value="1"/>
</dbReference>
<keyword evidence="3" id="KW-1185">Reference proteome</keyword>
<dbReference type="EMBL" id="JAACFV010000080">
    <property type="protein sequence ID" value="KAF7506766.1"/>
    <property type="molecule type" value="Genomic_DNA"/>
</dbReference>
<dbReference type="AlphaFoldDB" id="A0A8H7AGR5"/>
<proteinExistence type="predicted"/>
<dbReference type="OrthoDB" id="75724at2759"/>
<dbReference type="InterPro" id="IPR001251">
    <property type="entry name" value="CRAL-TRIO_dom"/>
</dbReference>
<dbReference type="InterPro" id="IPR036273">
    <property type="entry name" value="CRAL/TRIO_N_dom_sf"/>
</dbReference>
<reference evidence="2" key="1">
    <citation type="submission" date="2020-02" db="EMBL/GenBank/DDBJ databases">
        <authorList>
            <person name="Palmer J.M."/>
        </authorList>
    </citation>
    <scope>NUCLEOTIDE SEQUENCE</scope>
    <source>
        <strain evidence="2">EPUS1.4</strain>
        <tissue evidence="2">Thallus</tissue>
    </source>
</reference>
<dbReference type="InterPro" id="IPR052578">
    <property type="entry name" value="PI_Transfer_CRAL-TRIO"/>
</dbReference>
<dbReference type="SMART" id="SM00516">
    <property type="entry name" value="SEC14"/>
    <property type="match status" value="1"/>
</dbReference>
<dbReference type="GO" id="GO:0008526">
    <property type="term" value="F:phosphatidylinositol transfer activity"/>
    <property type="evidence" value="ECO:0007669"/>
    <property type="project" value="TreeGrafter"/>
</dbReference>
<organism evidence="2 3">
    <name type="scientific">Endocarpon pusillum</name>
    <dbReference type="NCBI Taxonomy" id="364733"/>
    <lineage>
        <taxon>Eukaryota</taxon>
        <taxon>Fungi</taxon>
        <taxon>Dikarya</taxon>
        <taxon>Ascomycota</taxon>
        <taxon>Pezizomycotina</taxon>
        <taxon>Eurotiomycetes</taxon>
        <taxon>Chaetothyriomycetidae</taxon>
        <taxon>Verrucariales</taxon>
        <taxon>Verrucariaceae</taxon>
        <taxon>Endocarpon</taxon>
    </lineage>
</organism>
<dbReference type="SUPFAM" id="SSF46938">
    <property type="entry name" value="CRAL/TRIO N-terminal domain"/>
    <property type="match status" value="1"/>
</dbReference>
<feature type="domain" description="CRAL-TRIO" evidence="1">
    <location>
        <begin position="156"/>
        <end position="309"/>
    </location>
</feature>
<dbReference type="PANTHER" id="PTHR45824">
    <property type="entry name" value="GH16843P"/>
    <property type="match status" value="1"/>
</dbReference>
<sequence length="351" mass="39393">MASTTILNTSPVQEAMNDLQISEKDTIAKSIADPYSAKIDDLSLPLSSADGLVKKPFARPLDSASPAPRPVLTSEQWKIYDDLLKVVSSWTEVPETSAKGATKSAITDTERMFLTRECLLRYLRATKWNKGDAEARLMATLVWRREYGVEKLTAEYISNENETGKQVITGYDINCRPCHYLVPSRQNTKGAEKQIQHLVFMLERVIDLMVPGQDTLALLVNFAETKSGQGATVGQGRQTLYILQNHYPERLGRALVTNVPFMIWGFFKLITPFIDPLTREKLKFNEDLTQHVPPSQLLKQNGAETKRRACQARWEKAGKHVGESEDYLRGGSEESLFQARSEIDKVNGLAS</sequence>
<dbReference type="InterPro" id="IPR036865">
    <property type="entry name" value="CRAL-TRIO_dom_sf"/>
</dbReference>
<comment type="caution">
    <text evidence="2">The sequence shown here is derived from an EMBL/GenBank/DDBJ whole genome shotgun (WGS) entry which is preliminary data.</text>
</comment>
<accession>A0A8H7AGR5</accession>
<name>A0A8H7AGR5_9EURO</name>
<dbReference type="CDD" id="cd00170">
    <property type="entry name" value="SEC14"/>
    <property type="match status" value="1"/>
</dbReference>
<dbReference type="Proteomes" id="UP000606974">
    <property type="component" value="Unassembled WGS sequence"/>
</dbReference>
<evidence type="ECO:0000259" key="1">
    <source>
        <dbReference type="PROSITE" id="PS50191"/>
    </source>
</evidence>
<dbReference type="InterPro" id="IPR011074">
    <property type="entry name" value="CRAL/TRIO_N_dom"/>
</dbReference>
<evidence type="ECO:0000313" key="3">
    <source>
        <dbReference type="Proteomes" id="UP000606974"/>
    </source>
</evidence>